<protein>
    <recommendedName>
        <fullName evidence="3">Halobacterial output domain-containing protein</fullName>
    </recommendedName>
</protein>
<accession>A0ABT1KW03</accession>
<dbReference type="RefSeq" id="WP_254181143.1">
    <property type="nucleotide sequence ID" value="NZ_JANARS010000003.1"/>
</dbReference>
<dbReference type="Proteomes" id="UP001204524">
    <property type="component" value="Unassembled WGS sequence"/>
</dbReference>
<evidence type="ECO:0000313" key="1">
    <source>
        <dbReference type="EMBL" id="MCP3421935.1"/>
    </source>
</evidence>
<evidence type="ECO:0000313" key="2">
    <source>
        <dbReference type="Proteomes" id="UP001204524"/>
    </source>
</evidence>
<organism evidence="1 2">
    <name type="scientific">Nocardioides pinisoli</name>
    <dbReference type="NCBI Taxonomy" id="2950279"/>
    <lineage>
        <taxon>Bacteria</taxon>
        <taxon>Bacillati</taxon>
        <taxon>Actinomycetota</taxon>
        <taxon>Actinomycetes</taxon>
        <taxon>Propionibacteriales</taxon>
        <taxon>Nocardioidaceae</taxon>
        <taxon>Nocardioides</taxon>
    </lineage>
</organism>
<comment type="caution">
    <text evidence="1">The sequence shown here is derived from an EMBL/GenBank/DDBJ whole genome shotgun (WGS) entry which is preliminary data.</text>
</comment>
<sequence length="81" mass="9140">MRPTDPYAQLSPEAVSIVDQLVGIAHDEDRPEDAAIEWYTPDEEPPVEALEELQRAGICHHYRENESVIVSFTAEGGRRHV</sequence>
<reference evidence="1 2" key="1">
    <citation type="submission" date="2022-06" db="EMBL/GenBank/DDBJ databases">
        <authorList>
            <person name="So Y."/>
        </authorList>
    </citation>
    <scope>NUCLEOTIDE SEQUENCE [LARGE SCALE GENOMIC DNA]</scope>
    <source>
        <strain evidence="1 2">STR3</strain>
    </source>
</reference>
<gene>
    <name evidence="1" type="ORF">NCI01_09025</name>
</gene>
<name>A0ABT1KW03_9ACTN</name>
<keyword evidence="2" id="KW-1185">Reference proteome</keyword>
<evidence type="ECO:0008006" key="3">
    <source>
        <dbReference type="Google" id="ProtNLM"/>
    </source>
</evidence>
<proteinExistence type="predicted"/>
<dbReference type="EMBL" id="JANARS010000003">
    <property type="protein sequence ID" value="MCP3421935.1"/>
    <property type="molecule type" value="Genomic_DNA"/>
</dbReference>